<comment type="caution">
    <text evidence="5">The sequence shown here is derived from an EMBL/GenBank/DDBJ whole genome shotgun (WGS) entry which is preliminary data.</text>
</comment>
<keyword evidence="2" id="KW-0813">Transport</keyword>
<dbReference type="PANTHER" id="PTHR42953">
    <property type="entry name" value="HIGH-AFFINITY ZINC UPTAKE SYSTEM PROTEIN ZNUA-RELATED"/>
    <property type="match status" value="1"/>
</dbReference>
<comment type="subcellular location">
    <subcellularLocation>
        <location evidence="1">Cell envelope</location>
    </subcellularLocation>
</comment>
<dbReference type="Pfam" id="PF01297">
    <property type="entry name" value="ZnuA"/>
    <property type="match status" value="1"/>
</dbReference>
<evidence type="ECO:0000256" key="4">
    <source>
        <dbReference type="ARBA" id="ARBA00022729"/>
    </source>
</evidence>
<dbReference type="GO" id="GO:0046872">
    <property type="term" value="F:metal ion binding"/>
    <property type="evidence" value="ECO:0007669"/>
    <property type="project" value="UniProtKB-KW"/>
</dbReference>
<dbReference type="AlphaFoldDB" id="A0A1J5QKX8"/>
<evidence type="ECO:0000256" key="1">
    <source>
        <dbReference type="ARBA" id="ARBA00004196"/>
    </source>
</evidence>
<accession>A0A1J5QKX8</accession>
<name>A0A1J5QKX8_9ZZZZ</name>
<organism evidence="5">
    <name type="scientific">mine drainage metagenome</name>
    <dbReference type="NCBI Taxonomy" id="410659"/>
    <lineage>
        <taxon>unclassified sequences</taxon>
        <taxon>metagenomes</taxon>
        <taxon>ecological metagenomes</taxon>
    </lineage>
</organism>
<proteinExistence type="predicted"/>
<protein>
    <submittedName>
        <fullName evidence="5">Periplasmic solute binding protein family protein</fullName>
    </submittedName>
</protein>
<reference evidence="5" key="1">
    <citation type="submission" date="2016-10" db="EMBL/GenBank/DDBJ databases">
        <title>Sequence of Gallionella enrichment culture.</title>
        <authorList>
            <person name="Poehlein A."/>
            <person name="Muehling M."/>
            <person name="Daniel R."/>
        </authorList>
    </citation>
    <scope>NUCLEOTIDE SEQUENCE</scope>
</reference>
<dbReference type="InterPro" id="IPR050492">
    <property type="entry name" value="Bact_metal-bind_prot9"/>
</dbReference>
<evidence type="ECO:0000256" key="3">
    <source>
        <dbReference type="ARBA" id="ARBA00022723"/>
    </source>
</evidence>
<sequence length="288" mass="29050">MGASGATLNHSVNATVNAYLGNYAYVRAANLMIAAANHAYNFYIGEGAYTLTGAPSGFDGDNGGWNVNSGSGGFANFPAGSSTVTVTQNTNAGIGSNADVNLLLPTAGLSDLVIEAYNEAIVHQKAKLDSAGAIATALSAADPARSSTFTANAAAFTSQVAGLESQLAAVKAAHAGTGVAITEPVPVYLLTGAGLVDKTPAGFTSAIEAQSDVSPTVMQAALTLLTRHQVEALVYNEQTMGPQTTTVLDAAKSAGVPVVPVTETLPHGKDYISWMSSNIAALTSALGK</sequence>
<evidence type="ECO:0000256" key="2">
    <source>
        <dbReference type="ARBA" id="ARBA00022448"/>
    </source>
</evidence>
<dbReference type="GO" id="GO:0030313">
    <property type="term" value="C:cell envelope"/>
    <property type="evidence" value="ECO:0007669"/>
    <property type="project" value="UniProtKB-SubCell"/>
</dbReference>
<dbReference type="InterPro" id="IPR006127">
    <property type="entry name" value="ZnuA-like"/>
</dbReference>
<gene>
    <name evidence="5" type="ORF">GALL_416350</name>
</gene>
<dbReference type="PANTHER" id="PTHR42953:SF1">
    <property type="entry name" value="METAL-BINDING PROTEIN HI_0362-RELATED"/>
    <property type="match status" value="1"/>
</dbReference>
<keyword evidence="4" id="KW-0732">Signal</keyword>
<dbReference type="Gene3D" id="3.40.50.1980">
    <property type="entry name" value="Nitrogenase molybdenum iron protein domain"/>
    <property type="match status" value="1"/>
</dbReference>
<dbReference type="GO" id="GO:0030001">
    <property type="term" value="P:metal ion transport"/>
    <property type="evidence" value="ECO:0007669"/>
    <property type="project" value="InterPro"/>
</dbReference>
<evidence type="ECO:0000313" key="5">
    <source>
        <dbReference type="EMBL" id="OIQ76677.1"/>
    </source>
</evidence>
<dbReference type="SUPFAM" id="SSF53807">
    <property type="entry name" value="Helical backbone' metal receptor"/>
    <property type="match status" value="1"/>
</dbReference>
<keyword evidence="3" id="KW-0479">Metal-binding</keyword>
<dbReference type="EMBL" id="MLJW01001802">
    <property type="protein sequence ID" value="OIQ76677.1"/>
    <property type="molecule type" value="Genomic_DNA"/>
</dbReference>